<dbReference type="GO" id="GO:0004672">
    <property type="term" value="F:protein kinase activity"/>
    <property type="evidence" value="ECO:0007669"/>
    <property type="project" value="UniProtKB-ARBA"/>
</dbReference>
<organism evidence="4 5">
    <name type="scientific">Candidatus Lambdaproteobacteria bacterium RIFOXYD2_FULL_50_16</name>
    <dbReference type="NCBI Taxonomy" id="1817772"/>
    <lineage>
        <taxon>Bacteria</taxon>
        <taxon>Pseudomonadati</taxon>
        <taxon>Pseudomonadota</taxon>
        <taxon>Candidatus Lambdaproteobacteria</taxon>
    </lineage>
</organism>
<dbReference type="STRING" id="1817772.A2527_10055"/>
<dbReference type="Gene3D" id="1.20.120.160">
    <property type="entry name" value="HPT domain"/>
    <property type="match status" value="1"/>
</dbReference>
<sequence>MTVNKEEILSGIADAAERMGLETEDLISMIDEVLDDCINKVGRMREAAAAQDSAKLSAIGHDIKGSALNYGIVPPSAIAKDIEVRGIAAANRIDELDHLLKLIRGFGISE</sequence>
<dbReference type="PROSITE" id="PS50894">
    <property type="entry name" value="HPT"/>
    <property type="match status" value="1"/>
</dbReference>
<proteinExistence type="predicted"/>
<dbReference type="EMBL" id="MFNE01000031">
    <property type="protein sequence ID" value="OGG94911.1"/>
    <property type="molecule type" value="Genomic_DNA"/>
</dbReference>
<dbReference type="InterPro" id="IPR036641">
    <property type="entry name" value="HPT_dom_sf"/>
</dbReference>
<feature type="domain" description="HPt" evidence="3">
    <location>
        <begin position="22"/>
        <end position="110"/>
    </location>
</feature>
<evidence type="ECO:0000256" key="1">
    <source>
        <dbReference type="ARBA" id="ARBA00023012"/>
    </source>
</evidence>
<evidence type="ECO:0000313" key="4">
    <source>
        <dbReference type="EMBL" id="OGG94911.1"/>
    </source>
</evidence>
<dbReference type="AlphaFoldDB" id="A0A1F6G9X5"/>
<evidence type="ECO:0000259" key="3">
    <source>
        <dbReference type="PROSITE" id="PS50894"/>
    </source>
</evidence>
<name>A0A1F6G9X5_9PROT</name>
<dbReference type="SUPFAM" id="SSF47226">
    <property type="entry name" value="Histidine-containing phosphotransfer domain, HPT domain"/>
    <property type="match status" value="1"/>
</dbReference>
<keyword evidence="1" id="KW-0902">Two-component regulatory system</keyword>
<accession>A0A1F6G9X5</accession>
<reference evidence="4 5" key="1">
    <citation type="journal article" date="2016" name="Nat. Commun.">
        <title>Thousands of microbial genomes shed light on interconnected biogeochemical processes in an aquifer system.</title>
        <authorList>
            <person name="Anantharaman K."/>
            <person name="Brown C.T."/>
            <person name="Hug L.A."/>
            <person name="Sharon I."/>
            <person name="Castelle C.J."/>
            <person name="Probst A.J."/>
            <person name="Thomas B.C."/>
            <person name="Singh A."/>
            <person name="Wilkins M.J."/>
            <person name="Karaoz U."/>
            <person name="Brodie E.L."/>
            <person name="Williams K.H."/>
            <person name="Hubbard S.S."/>
            <person name="Banfield J.F."/>
        </authorList>
    </citation>
    <scope>NUCLEOTIDE SEQUENCE [LARGE SCALE GENOMIC DNA]</scope>
</reference>
<evidence type="ECO:0000313" key="5">
    <source>
        <dbReference type="Proteomes" id="UP000178449"/>
    </source>
</evidence>
<protein>
    <recommendedName>
        <fullName evidence="3">HPt domain-containing protein</fullName>
    </recommendedName>
</protein>
<dbReference type="GO" id="GO:0000160">
    <property type="term" value="P:phosphorelay signal transduction system"/>
    <property type="evidence" value="ECO:0007669"/>
    <property type="project" value="UniProtKB-KW"/>
</dbReference>
<dbReference type="Pfam" id="PF01627">
    <property type="entry name" value="Hpt"/>
    <property type="match status" value="1"/>
</dbReference>
<gene>
    <name evidence="4" type="ORF">A2527_10055</name>
</gene>
<comment type="caution">
    <text evidence="4">The sequence shown here is derived from an EMBL/GenBank/DDBJ whole genome shotgun (WGS) entry which is preliminary data.</text>
</comment>
<keyword evidence="2" id="KW-0597">Phosphoprotein</keyword>
<feature type="modified residue" description="Phosphohistidine" evidence="2">
    <location>
        <position position="61"/>
    </location>
</feature>
<dbReference type="InterPro" id="IPR008207">
    <property type="entry name" value="Sig_transdc_His_kin_Hpt_dom"/>
</dbReference>
<dbReference type="Proteomes" id="UP000178449">
    <property type="component" value="Unassembled WGS sequence"/>
</dbReference>
<evidence type="ECO:0000256" key="2">
    <source>
        <dbReference type="PROSITE-ProRule" id="PRU00110"/>
    </source>
</evidence>